<dbReference type="VEuPathDB" id="ToxoDB:LOC34620306"/>
<name>A0A1D3CT28_9EIME</name>
<gene>
    <name evidence="2" type="ORF">cyc_03644</name>
</gene>
<sequence length="306" mass="34971">MAVGCAALPLAAVTRSRASASLRLGPKLLRRYSSFLQQPLGLSIASSPFQSFAASANGRHSCTSKSCPVCAMGGGRRGFASHTDYPKGLQRGMNNTTNVPVGGENLYRRVGGPGYPMLFDVKYDRPTWQPLWEDEHEVIPRDGYGVPAHIPPEISTQIKHVFHVPPQFYPFLKKLGDDTPELKPYMEKLIKGELTFSDYEDMFYKFAKPAKIYRRQIPTPYRTPEEIAREQEVAWEGAWLSYRQRVLADYQSAMYLREYLFGAIVGVFFGYLWLDQHRQYRIDMKLFYLEAPENKINWVKPRGDLV</sequence>
<dbReference type="EMBL" id="JROU02002059">
    <property type="protein sequence ID" value="OEH74355.1"/>
    <property type="molecule type" value="Genomic_DNA"/>
</dbReference>
<feature type="transmembrane region" description="Helical" evidence="1">
    <location>
        <begin position="254"/>
        <end position="274"/>
    </location>
</feature>
<dbReference type="Proteomes" id="UP000095192">
    <property type="component" value="Unassembled WGS sequence"/>
</dbReference>
<dbReference type="VEuPathDB" id="ToxoDB:cyc_03644"/>
<proteinExistence type="predicted"/>
<dbReference type="InParanoid" id="A0A1D3CT28"/>
<evidence type="ECO:0008006" key="4">
    <source>
        <dbReference type="Google" id="ProtNLM"/>
    </source>
</evidence>
<protein>
    <recommendedName>
        <fullName evidence="4">Chromosome II, complete genome, related</fullName>
    </recommendedName>
</protein>
<keyword evidence="1" id="KW-1133">Transmembrane helix</keyword>
<evidence type="ECO:0000256" key="1">
    <source>
        <dbReference type="SAM" id="Phobius"/>
    </source>
</evidence>
<comment type="caution">
    <text evidence="2">The sequence shown here is derived from an EMBL/GenBank/DDBJ whole genome shotgun (WGS) entry which is preliminary data.</text>
</comment>
<reference evidence="2 3" key="1">
    <citation type="journal article" date="2016" name="BMC Genomics">
        <title>Comparative genomics reveals Cyclospora cayetanensis possesses coccidia-like metabolism and invasion components but unique surface antigens.</title>
        <authorList>
            <person name="Liu S."/>
            <person name="Wang L."/>
            <person name="Zheng H."/>
            <person name="Xu Z."/>
            <person name="Roellig D.M."/>
            <person name="Li N."/>
            <person name="Frace M.A."/>
            <person name="Tang K."/>
            <person name="Arrowood M.J."/>
            <person name="Moss D.M."/>
            <person name="Zhang L."/>
            <person name="Feng Y."/>
            <person name="Xiao L."/>
        </authorList>
    </citation>
    <scope>NUCLEOTIDE SEQUENCE [LARGE SCALE GENOMIC DNA]</scope>
    <source>
        <strain evidence="2 3">CHN_HEN01</strain>
    </source>
</reference>
<keyword evidence="3" id="KW-1185">Reference proteome</keyword>
<keyword evidence="1" id="KW-0472">Membrane</keyword>
<keyword evidence="1" id="KW-0812">Transmembrane</keyword>
<evidence type="ECO:0000313" key="2">
    <source>
        <dbReference type="EMBL" id="OEH74355.1"/>
    </source>
</evidence>
<organism evidence="2 3">
    <name type="scientific">Cyclospora cayetanensis</name>
    <dbReference type="NCBI Taxonomy" id="88456"/>
    <lineage>
        <taxon>Eukaryota</taxon>
        <taxon>Sar</taxon>
        <taxon>Alveolata</taxon>
        <taxon>Apicomplexa</taxon>
        <taxon>Conoidasida</taxon>
        <taxon>Coccidia</taxon>
        <taxon>Eucoccidiorida</taxon>
        <taxon>Eimeriorina</taxon>
        <taxon>Eimeriidae</taxon>
        <taxon>Cyclospora</taxon>
    </lineage>
</organism>
<dbReference type="AlphaFoldDB" id="A0A1D3CT28"/>
<evidence type="ECO:0000313" key="3">
    <source>
        <dbReference type="Proteomes" id="UP000095192"/>
    </source>
</evidence>
<accession>A0A1D3CT28</accession>
<dbReference type="FunCoup" id="A0A1D3CT28">
    <property type="interactions" value="27"/>
</dbReference>